<proteinExistence type="predicted"/>
<protein>
    <recommendedName>
        <fullName evidence="3">Glutathione S-transferase</fullName>
    </recommendedName>
</protein>
<reference evidence="1 2" key="1">
    <citation type="journal article" date="2021" name="Int. J. Syst. Evol. Microbiol.">
        <title>Amazonocrinis nigriterrae gen. nov., sp. nov., Atlanticothrix silvestris gen. nov., sp. nov. and Dendronalium phyllosphericum gen. nov., sp. nov., nostocacean cyanobacteria from Brazilian environments.</title>
        <authorList>
            <person name="Alvarenga D.O."/>
            <person name="Andreote A.P.D."/>
            <person name="Branco L.H.Z."/>
            <person name="Delbaje E."/>
            <person name="Cruz R.B."/>
            <person name="Varani A.M."/>
            <person name="Fiore M.F."/>
        </authorList>
    </citation>
    <scope>NUCLEOTIDE SEQUENCE [LARGE SCALE GENOMIC DNA]</scope>
    <source>
        <strain evidence="1 2">CENA67</strain>
    </source>
</reference>
<comment type="caution">
    <text evidence="1">The sequence shown here is derived from an EMBL/GenBank/DDBJ whole genome shotgun (WGS) entry which is preliminary data.</text>
</comment>
<gene>
    <name evidence="1" type="ORF">I8748_24415</name>
</gene>
<name>A0A8J7HSD9_9NOST</name>
<dbReference type="Proteomes" id="UP000632766">
    <property type="component" value="Unassembled WGS sequence"/>
</dbReference>
<evidence type="ECO:0000313" key="2">
    <source>
        <dbReference type="Proteomes" id="UP000632766"/>
    </source>
</evidence>
<evidence type="ECO:0008006" key="3">
    <source>
        <dbReference type="Google" id="ProtNLM"/>
    </source>
</evidence>
<dbReference type="EMBL" id="JAECZC010000058">
    <property type="protein sequence ID" value="MBH8565288.1"/>
    <property type="molecule type" value="Genomic_DNA"/>
</dbReference>
<organism evidence="1 2">
    <name type="scientific">Amazonocrinis nigriterrae CENA67</name>
    <dbReference type="NCBI Taxonomy" id="2794033"/>
    <lineage>
        <taxon>Bacteria</taxon>
        <taxon>Bacillati</taxon>
        <taxon>Cyanobacteriota</taxon>
        <taxon>Cyanophyceae</taxon>
        <taxon>Nostocales</taxon>
        <taxon>Nostocaceae</taxon>
        <taxon>Amazonocrinis</taxon>
        <taxon>Amazonocrinis nigriterrae</taxon>
    </lineage>
</organism>
<accession>A0A8J7HSD9</accession>
<keyword evidence="2" id="KW-1185">Reference proteome</keyword>
<evidence type="ECO:0000313" key="1">
    <source>
        <dbReference type="EMBL" id="MBH8565288.1"/>
    </source>
</evidence>
<sequence length="110" mass="12837">MGIMRRRKRILFLVLSFSTGIWVWLSSHWGTQVMALPPPEDTPEEILRTEIIVDARSPIDGKPLNAAEYLELQEQLQQAPRPTLNSKIREQVFLLRIRKTLLQLFPFLDL</sequence>
<dbReference type="AlphaFoldDB" id="A0A8J7HSD9"/>